<dbReference type="EMBL" id="JWZX01001244">
    <property type="protein sequence ID" value="KOO34384.1"/>
    <property type="molecule type" value="Genomic_DNA"/>
</dbReference>
<comment type="caution">
    <text evidence="1">The sequence shown here is derived from an EMBL/GenBank/DDBJ whole genome shotgun (WGS) entry which is preliminary data.</text>
</comment>
<dbReference type="GO" id="GO:0006629">
    <property type="term" value="P:lipid metabolic process"/>
    <property type="evidence" value="ECO:0007669"/>
    <property type="project" value="InterPro"/>
</dbReference>
<keyword evidence="2" id="KW-1185">Reference proteome</keyword>
<proteinExistence type="predicted"/>
<gene>
    <name evidence="1" type="ORF">Ctob_014787</name>
</gene>
<dbReference type="SUPFAM" id="SSF51695">
    <property type="entry name" value="PLC-like phosphodiesterases"/>
    <property type="match status" value="1"/>
</dbReference>
<dbReference type="Gene3D" id="3.20.20.190">
    <property type="entry name" value="Phosphatidylinositol (PI) phosphodiesterase"/>
    <property type="match status" value="1"/>
</dbReference>
<accession>A0A0M0K6E9</accession>
<evidence type="ECO:0000313" key="1">
    <source>
        <dbReference type="EMBL" id="KOO34384.1"/>
    </source>
</evidence>
<dbReference type="GO" id="GO:0008081">
    <property type="term" value="F:phosphoric diester hydrolase activity"/>
    <property type="evidence" value="ECO:0007669"/>
    <property type="project" value="InterPro"/>
</dbReference>
<name>A0A0M0K6E9_9EUKA</name>
<dbReference type="OrthoDB" id="1058301at2759"/>
<dbReference type="AlphaFoldDB" id="A0A0M0K6E9"/>
<reference evidence="2" key="1">
    <citation type="journal article" date="2015" name="PLoS Genet.">
        <title>Genome Sequence and Transcriptome Analyses of Chrysochromulina tobin: Metabolic Tools for Enhanced Algal Fitness in the Prominent Order Prymnesiales (Haptophyceae).</title>
        <authorList>
            <person name="Hovde B.T."/>
            <person name="Deodato C.R."/>
            <person name="Hunsperger H.M."/>
            <person name="Ryken S.A."/>
            <person name="Yost W."/>
            <person name="Jha R.K."/>
            <person name="Patterson J."/>
            <person name="Monnat R.J. Jr."/>
            <person name="Barlow S.B."/>
            <person name="Starkenburg S.R."/>
            <person name="Cattolico R.A."/>
        </authorList>
    </citation>
    <scope>NUCLEOTIDE SEQUENCE</scope>
    <source>
        <strain evidence="2">CCMP291</strain>
    </source>
</reference>
<dbReference type="InterPro" id="IPR017946">
    <property type="entry name" value="PLC-like_Pdiesterase_TIM-brl"/>
</dbReference>
<sequence>MDSSKASATSAAAYMSMDNTATFRTDLYSDAWDGTVCPTLVTHKESIALINAAGRKFTPELKTYFSWSGSLTYDQVVDEYKQAKVEPSRVWLQSFNEPDIMWWIQNEPAFGAQAVMLDGSAIFGGFGHRAGYLASAGVRYIAPQLGHLIASNANGTGLVPSAYARNATAAGLKIITWTVERNYGCSPAEASTRATPPCTSFNELELIDTLYKMGVVGVFSDWPATVTFYASCIDHLRTKRPAASTCGEVKAIWNRSGCCGAQSAREVF</sequence>
<evidence type="ECO:0000313" key="2">
    <source>
        <dbReference type="Proteomes" id="UP000037460"/>
    </source>
</evidence>
<dbReference type="Proteomes" id="UP000037460">
    <property type="component" value="Unassembled WGS sequence"/>
</dbReference>
<organism evidence="1 2">
    <name type="scientific">Chrysochromulina tobinii</name>
    <dbReference type="NCBI Taxonomy" id="1460289"/>
    <lineage>
        <taxon>Eukaryota</taxon>
        <taxon>Haptista</taxon>
        <taxon>Haptophyta</taxon>
        <taxon>Prymnesiophyceae</taxon>
        <taxon>Prymnesiales</taxon>
        <taxon>Chrysochromulinaceae</taxon>
        <taxon>Chrysochromulina</taxon>
    </lineage>
</organism>
<protein>
    <submittedName>
        <fullName evidence="1">Glycerophosphoryl diester phosphodiesterase</fullName>
    </submittedName>
</protein>